<dbReference type="EMBL" id="FOTS01000043">
    <property type="protein sequence ID" value="SFM12360.1"/>
    <property type="molecule type" value="Genomic_DNA"/>
</dbReference>
<sequence length="567" mass="64935">MREYDVLIEKFHDFFTQDGNSCVSLGVNKHLDDLPNPSLENAALRVAEGKNLLADIVSFPKGVLEFEQMLDLDLAALAVEFAIFKLTYHFNGKTELQQKPTAGPDISDGLFLLFVNDPRPSHERLDHITARLEKVPQYLEQLLLVLDEPVERWVSMDIEKVNGLPEFFETVYNWAKNEQYNQLERLGAAKQQANEALEKYINKLKAMPTTTNFFIGTEQAKTCIRLRGIDKSLEELHKMAAQFLQDTAKELGLLRGKLIDKYNLPKTTTLEELHDFLNQRYQVKLTHNDSLSDIILRYEEEKDKLIKYLQEKELFPIGEGQDMMIMQTPAFMAPSIPAGAMVSPPPFRPGTKRSMIYLTLSRELLDEHTELSIPSMMIHEGIPGHHLQLATAAKHPSVVRRHFDALEHAEGWTTMLEDYMLDIGYMGELTDEARFCAKRDISRIGARVAIDLYFMTGDIKYLEVGIDVDITSNDPFINAGKLLQKVTGFVGGRVQAELNWYSQERAYPLCYLTGNKLVWELKEDMIKAQHGKLEGYELDKAFHNMYLKAGNMPLTFLRKVFEHEKLL</sequence>
<dbReference type="Proteomes" id="UP000199520">
    <property type="component" value="Unassembled WGS sequence"/>
</dbReference>
<dbReference type="Pfam" id="PF05960">
    <property type="entry name" value="DUF885"/>
    <property type="match status" value="1"/>
</dbReference>
<accession>A0A1I4NAP6</accession>
<protein>
    <submittedName>
        <fullName evidence="2">Uncharacterized conserved protein, DUF885 familyt</fullName>
    </submittedName>
</protein>
<evidence type="ECO:0000256" key="1">
    <source>
        <dbReference type="SAM" id="Coils"/>
    </source>
</evidence>
<feature type="coiled-coil region" evidence="1">
    <location>
        <begin position="176"/>
        <end position="203"/>
    </location>
</feature>
<organism evidence="2 3">
    <name type="scientific">Pelosinus propionicus DSM 13327</name>
    <dbReference type="NCBI Taxonomy" id="1123291"/>
    <lineage>
        <taxon>Bacteria</taxon>
        <taxon>Bacillati</taxon>
        <taxon>Bacillota</taxon>
        <taxon>Negativicutes</taxon>
        <taxon>Selenomonadales</taxon>
        <taxon>Sporomusaceae</taxon>
        <taxon>Pelosinus</taxon>
    </lineage>
</organism>
<gene>
    <name evidence="2" type="ORF">SAMN04490355_104314</name>
</gene>
<name>A0A1I4NAP6_9FIRM</name>
<dbReference type="PANTHER" id="PTHR33361">
    <property type="entry name" value="GLR0591 PROTEIN"/>
    <property type="match status" value="1"/>
</dbReference>
<keyword evidence="3" id="KW-1185">Reference proteome</keyword>
<evidence type="ECO:0000313" key="2">
    <source>
        <dbReference type="EMBL" id="SFM12360.1"/>
    </source>
</evidence>
<dbReference type="OrthoDB" id="9760040at2"/>
<evidence type="ECO:0000313" key="3">
    <source>
        <dbReference type="Proteomes" id="UP000199520"/>
    </source>
</evidence>
<keyword evidence="1" id="KW-0175">Coiled coil</keyword>
<dbReference type="PANTHER" id="PTHR33361:SF15">
    <property type="entry name" value="DUF885 FAMILY LIPOPROTEIN"/>
    <property type="match status" value="1"/>
</dbReference>
<dbReference type="AlphaFoldDB" id="A0A1I4NAP6"/>
<dbReference type="InterPro" id="IPR010281">
    <property type="entry name" value="DUF885"/>
</dbReference>
<reference evidence="3" key="1">
    <citation type="submission" date="2016-10" db="EMBL/GenBank/DDBJ databases">
        <authorList>
            <person name="Varghese N."/>
            <person name="Submissions S."/>
        </authorList>
    </citation>
    <scope>NUCLEOTIDE SEQUENCE [LARGE SCALE GENOMIC DNA]</scope>
    <source>
        <strain evidence="3">DSM 13327</strain>
    </source>
</reference>
<dbReference type="RefSeq" id="WP_090941277.1">
    <property type="nucleotide sequence ID" value="NZ_FOTS01000043.1"/>
</dbReference>
<proteinExistence type="predicted"/>